<comment type="subcellular location">
    <subcellularLocation>
        <location evidence="1 6">Cell membrane</location>
        <topology evidence="1 6">Peripheral membrane protein</topology>
    </subcellularLocation>
    <subcellularLocation>
        <location evidence="6">Golgi apparatus membrane</location>
        <topology evidence="6">Peripheral membrane protein</topology>
    </subcellularLocation>
    <subcellularLocation>
        <location evidence="6">Membrane</location>
        <location evidence="6">Caveola</location>
        <topology evidence="6">Peripheral membrane protein</topology>
    </subcellularLocation>
</comment>
<evidence type="ECO:0000313" key="10">
    <source>
        <dbReference type="RefSeq" id="XP_022087738.1"/>
    </source>
</evidence>
<dbReference type="AlphaFoldDB" id="A0A8B7Y3H7"/>
<evidence type="ECO:0000256" key="2">
    <source>
        <dbReference type="ARBA" id="ARBA00010988"/>
    </source>
</evidence>
<dbReference type="PANTHER" id="PTHR10844">
    <property type="entry name" value="CAVEOLIN"/>
    <property type="match status" value="1"/>
</dbReference>
<keyword evidence="8" id="KW-1133">Transmembrane helix</keyword>
<keyword evidence="8" id="KW-0812">Transmembrane</keyword>
<dbReference type="KEGG" id="aplc:110977702"/>
<comment type="similarity">
    <text evidence="2 6">Belongs to the caveolin family.</text>
</comment>
<keyword evidence="4 6" id="KW-0333">Golgi apparatus</keyword>
<dbReference type="Pfam" id="PF01146">
    <property type="entry name" value="Caveolin"/>
    <property type="match status" value="1"/>
</dbReference>
<evidence type="ECO:0000256" key="4">
    <source>
        <dbReference type="ARBA" id="ARBA00023034"/>
    </source>
</evidence>
<reference evidence="10" key="1">
    <citation type="submission" date="2025-08" db="UniProtKB">
        <authorList>
            <consortium name="RefSeq"/>
        </authorList>
    </citation>
    <scope>IDENTIFICATION</scope>
</reference>
<evidence type="ECO:0000256" key="3">
    <source>
        <dbReference type="ARBA" id="ARBA00022475"/>
    </source>
</evidence>
<evidence type="ECO:0000256" key="8">
    <source>
        <dbReference type="SAM" id="Phobius"/>
    </source>
</evidence>
<dbReference type="GO" id="GO:0005901">
    <property type="term" value="C:caveola"/>
    <property type="evidence" value="ECO:0007669"/>
    <property type="project" value="UniProtKB-SubCell"/>
</dbReference>
<dbReference type="PANTHER" id="PTHR10844:SF19">
    <property type="entry name" value="CAVEOLIN-2"/>
    <property type="match status" value="1"/>
</dbReference>
<name>A0A8B7Y3H7_ACAPL</name>
<feature type="transmembrane region" description="Helical" evidence="8">
    <location>
        <begin position="169"/>
        <end position="196"/>
    </location>
</feature>
<evidence type="ECO:0000256" key="7">
    <source>
        <dbReference type="SAM" id="MobiDB-lite"/>
    </source>
</evidence>
<dbReference type="GO" id="GO:0070836">
    <property type="term" value="P:caveola assembly"/>
    <property type="evidence" value="ECO:0007669"/>
    <property type="project" value="InterPro"/>
</dbReference>
<evidence type="ECO:0000313" key="9">
    <source>
        <dbReference type="Proteomes" id="UP000694845"/>
    </source>
</evidence>
<comment type="function">
    <text evidence="6">May act as a scaffolding protein within caveolar membranes. Interacts directly with G-protein alpha subunits and can functionally regulate their activity.</text>
</comment>
<evidence type="ECO:0000256" key="1">
    <source>
        <dbReference type="ARBA" id="ARBA00004202"/>
    </source>
</evidence>
<dbReference type="OrthoDB" id="5917823at2759"/>
<dbReference type="GO" id="GO:0060090">
    <property type="term" value="F:molecular adaptor activity"/>
    <property type="evidence" value="ECO:0007669"/>
    <property type="project" value="TreeGrafter"/>
</dbReference>
<dbReference type="RefSeq" id="XP_022087738.1">
    <property type="nucleotide sequence ID" value="XM_022232046.1"/>
</dbReference>
<feature type="compositionally biased region" description="Basic and acidic residues" evidence="7">
    <location>
        <begin position="50"/>
        <end position="63"/>
    </location>
</feature>
<keyword evidence="9" id="KW-1185">Reference proteome</keyword>
<protein>
    <recommendedName>
        <fullName evidence="6">Caveolin</fullName>
    </recommendedName>
</protein>
<dbReference type="GO" id="GO:0000139">
    <property type="term" value="C:Golgi membrane"/>
    <property type="evidence" value="ECO:0007669"/>
    <property type="project" value="UniProtKB-SubCell"/>
</dbReference>
<proteinExistence type="inferred from homology"/>
<dbReference type="GeneID" id="110977702"/>
<feature type="region of interest" description="Disordered" evidence="7">
    <location>
        <begin position="48"/>
        <end position="68"/>
    </location>
</feature>
<dbReference type="InterPro" id="IPR001612">
    <property type="entry name" value="Caveolin"/>
</dbReference>
<dbReference type="Proteomes" id="UP000694845">
    <property type="component" value="Unplaced"/>
</dbReference>
<evidence type="ECO:0000256" key="5">
    <source>
        <dbReference type="ARBA" id="ARBA00023136"/>
    </source>
</evidence>
<keyword evidence="3 6" id="KW-1003">Cell membrane</keyword>
<accession>A0A8B7Y3H7</accession>
<sequence>MDMMDIYVSPDDEDSDTISTKVAEKCNPHKVVWLKCKAKAERALNIVKFPPRDEQQSSDHHPNPDNSIELQQAPLMADQDTQQDMHTIKHDNTLRAPMMNERQFEHTRVHVETAEQLDMKDRDPTDMNKHVRVWFEEVLAEPEGMHSFDRVWRFSFVTFTTVKSWSYRFCTLLCGVPFAICWGVYFACLTFLHIWYVVPCIKSCLIVLHWASKLWTLCIRTFCDPCYESMAKIFSNIHLTSYRQ</sequence>
<evidence type="ECO:0000256" key="6">
    <source>
        <dbReference type="RuleBase" id="RU000680"/>
    </source>
</evidence>
<keyword evidence="5 6" id="KW-0472">Membrane</keyword>
<organism evidence="9 10">
    <name type="scientific">Acanthaster planci</name>
    <name type="common">Crown-of-thorns starfish</name>
    <dbReference type="NCBI Taxonomy" id="133434"/>
    <lineage>
        <taxon>Eukaryota</taxon>
        <taxon>Metazoa</taxon>
        <taxon>Echinodermata</taxon>
        <taxon>Eleutherozoa</taxon>
        <taxon>Asterozoa</taxon>
        <taxon>Asteroidea</taxon>
        <taxon>Valvatacea</taxon>
        <taxon>Valvatida</taxon>
        <taxon>Acanthasteridae</taxon>
        <taxon>Acanthaster</taxon>
    </lineage>
</organism>
<gene>
    <name evidence="10" type="primary">LOC110977702</name>
</gene>